<dbReference type="RefSeq" id="WP_214718935.1">
    <property type="nucleotide sequence ID" value="NZ_CP183077.1"/>
</dbReference>
<comment type="caution">
    <text evidence="2">The sequence shown here is derived from an EMBL/GenBank/DDBJ whole genome shotgun (WGS) entry which is preliminary data.</text>
</comment>
<dbReference type="SUPFAM" id="SSF55729">
    <property type="entry name" value="Acyl-CoA N-acyltransferases (Nat)"/>
    <property type="match status" value="1"/>
</dbReference>
<reference evidence="2 3" key="1">
    <citation type="submission" date="2023-06" db="EMBL/GenBank/DDBJ databases">
        <title>Influencing factors and mechanism of Cr(VI) reduction by facultative anaerobic Exiguobacterium sp. PY14.</title>
        <authorList>
            <person name="Zou L."/>
        </authorList>
    </citation>
    <scope>NUCLEOTIDE SEQUENCE [LARGE SCALE GENOMIC DNA]</scope>
    <source>
        <strain evidence="2 3">PY14</strain>
    </source>
</reference>
<accession>A0ABT7MR56</accession>
<organism evidence="2 3">
    <name type="scientific">Exiguobacterium mexicanum</name>
    <dbReference type="NCBI Taxonomy" id="340146"/>
    <lineage>
        <taxon>Bacteria</taxon>
        <taxon>Bacillati</taxon>
        <taxon>Bacillota</taxon>
        <taxon>Bacilli</taxon>
        <taxon>Bacillales</taxon>
        <taxon>Bacillales Family XII. Incertae Sedis</taxon>
        <taxon>Exiguobacterium</taxon>
    </lineage>
</organism>
<dbReference type="Gene3D" id="3.40.630.30">
    <property type="match status" value="1"/>
</dbReference>
<feature type="domain" description="N-acetyltransferase" evidence="1">
    <location>
        <begin position="26"/>
        <end position="180"/>
    </location>
</feature>
<dbReference type="PANTHER" id="PTHR43441:SF3">
    <property type="entry name" value="ACETYLTRANSFERASE"/>
    <property type="match status" value="1"/>
</dbReference>
<sequence length="195" mass="22036">MKTGPDTIPLGLETARLYLRAPLADIDARVVNESIRGSHEELKRWLPFAQDVPTLSETEVNLQRAQDLYGTGESFRYLIFLRETGTFVGTVSLFGIDWDVPKAEIGYWLDSRHTGRGYMTEAVEAVVRFSFAQFDFKRIEIRCESTNEGSRLIPERLGFQLEGMLRNEDLSADGMRLTDTAVYGLLPGELRPLAT</sequence>
<dbReference type="PANTHER" id="PTHR43441">
    <property type="entry name" value="RIBOSOMAL-PROTEIN-SERINE ACETYLTRANSFERASE"/>
    <property type="match status" value="1"/>
</dbReference>
<name>A0ABT7MR56_9BACL</name>
<evidence type="ECO:0000313" key="3">
    <source>
        <dbReference type="Proteomes" id="UP001230807"/>
    </source>
</evidence>
<dbReference type="InterPro" id="IPR016181">
    <property type="entry name" value="Acyl_CoA_acyltransferase"/>
</dbReference>
<dbReference type="InterPro" id="IPR051908">
    <property type="entry name" value="Ribosomal_N-acetyltransferase"/>
</dbReference>
<dbReference type="InterPro" id="IPR000182">
    <property type="entry name" value="GNAT_dom"/>
</dbReference>
<dbReference type="Pfam" id="PF13302">
    <property type="entry name" value="Acetyltransf_3"/>
    <property type="match status" value="1"/>
</dbReference>
<protein>
    <submittedName>
        <fullName evidence="2">GNAT family N-acetyltransferase</fullName>
    </submittedName>
</protein>
<evidence type="ECO:0000259" key="1">
    <source>
        <dbReference type="PROSITE" id="PS51186"/>
    </source>
</evidence>
<dbReference type="PROSITE" id="PS51186">
    <property type="entry name" value="GNAT"/>
    <property type="match status" value="1"/>
</dbReference>
<dbReference type="EMBL" id="JASWER010000010">
    <property type="protein sequence ID" value="MDL5377669.1"/>
    <property type="molecule type" value="Genomic_DNA"/>
</dbReference>
<evidence type="ECO:0000313" key="2">
    <source>
        <dbReference type="EMBL" id="MDL5377669.1"/>
    </source>
</evidence>
<gene>
    <name evidence="2" type="ORF">QR695_11735</name>
</gene>
<proteinExistence type="predicted"/>
<keyword evidence="3" id="KW-1185">Reference proteome</keyword>
<dbReference type="Proteomes" id="UP001230807">
    <property type="component" value="Unassembled WGS sequence"/>
</dbReference>